<evidence type="ECO:0000313" key="3">
    <source>
        <dbReference type="Proteomes" id="UP000525078"/>
    </source>
</evidence>
<feature type="signal peptide" evidence="1">
    <location>
        <begin position="1"/>
        <end position="20"/>
    </location>
</feature>
<keyword evidence="1" id="KW-0732">Signal</keyword>
<protein>
    <submittedName>
        <fullName evidence="2">Uncharacterized protein</fullName>
    </submittedName>
</protein>
<dbReference type="AlphaFoldDB" id="A0A7J6EA33"/>
<organism evidence="2 3">
    <name type="scientific">Cannabis sativa</name>
    <name type="common">Hemp</name>
    <name type="synonym">Marijuana</name>
    <dbReference type="NCBI Taxonomy" id="3483"/>
    <lineage>
        <taxon>Eukaryota</taxon>
        <taxon>Viridiplantae</taxon>
        <taxon>Streptophyta</taxon>
        <taxon>Embryophyta</taxon>
        <taxon>Tracheophyta</taxon>
        <taxon>Spermatophyta</taxon>
        <taxon>Magnoliopsida</taxon>
        <taxon>eudicotyledons</taxon>
        <taxon>Gunneridae</taxon>
        <taxon>Pentapetalae</taxon>
        <taxon>rosids</taxon>
        <taxon>fabids</taxon>
        <taxon>Rosales</taxon>
        <taxon>Cannabaceae</taxon>
        <taxon>Cannabis</taxon>
    </lineage>
</organism>
<gene>
    <name evidence="2" type="ORF">F8388_026069</name>
</gene>
<proteinExistence type="predicted"/>
<sequence length="77" mass="8188">MKASYISFIILALLLIQTSGKKEVVDVNGVEGTGGSCQATAQLPKCDNETCLQYCQSNVGSYMTDSECLPNGLCCCK</sequence>
<evidence type="ECO:0000313" key="2">
    <source>
        <dbReference type="EMBL" id="KAF4355144.1"/>
    </source>
</evidence>
<reference evidence="2 3" key="1">
    <citation type="journal article" date="2020" name="bioRxiv">
        <title>Sequence and annotation of 42 cannabis genomes reveals extensive copy number variation in cannabinoid synthesis and pathogen resistance genes.</title>
        <authorList>
            <person name="Mckernan K.J."/>
            <person name="Helbert Y."/>
            <person name="Kane L.T."/>
            <person name="Ebling H."/>
            <person name="Zhang L."/>
            <person name="Liu B."/>
            <person name="Eaton Z."/>
            <person name="Mclaughlin S."/>
            <person name="Kingan S."/>
            <person name="Baybayan P."/>
            <person name="Concepcion G."/>
            <person name="Jordan M."/>
            <person name="Riva A."/>
            <person name="Barbazuk W."/>
            <person name="Harkins T."/>
        </authorList>
    </citation>
    <scope>NUCLEOTIDE SEQUENCE [LARGE SCALE GENOMIC DNA]</scope>
    <source>
        <strain evidence="3">cv. Jamaican Lion 4</strain>
        <tissue evidence="2">Leaf</tissue>
    </source>
</reference>
<dbReference type="Proteomes" id="UP000525078">
    <property type="component" value="Unassembled WGS sequence"/>
</dbReference>
<dbReference type="EMBL" id="JAATIP010000269">
    <property type="protein sequence ID" value="KAF4355144.1"/>
    <property type="molecule type" value="Genomic_DNA"/>
</dbReference>
<feature type="chain" id="PRO_5029604103" evidence="1">
    <location>
        <begin position="21"/>
        <end position="77"/>
    </location>
</feature>
<evidence type="ECO:0000256" key="1">
    <source>
        <dbReference type="SAM" id="SignalP"/>
    </source>
</evidence>
<name>A0A7J6EA33_CANSA</name>
<accession>A0A7J6EA33</accession>
<comment type="caution">
    <text evidence="2">The sequence shown here is derived from an EMBL/GenBank/DDBJ whole genome shotgun (WGS) entry which is preliminary data.</text>
</comment>